<organism evidence="2">
    <name type="scientific">hydrothermal vent metagenome</name>
    <dbReference type="NCBI Taxonomy" id="652676"/>
    <lineage>
        <taxon>unclassified sequences</taxon>
        <taxon>metagenomes</taxon>
        <taxon>ecological metagenomes</taxon>
    </lineage>
</organism>
<sequence length="125" mass="13816">MPPDNTEHNRRRFHRILFDAPVAITHNQTDNRCQSTVIDISLKGALIALPSDWAGEAGTDVSLDIQLSDDKTHICMQGSITHVTNQHLGIQCHQIDIDSISHLRRLAALNTGDADMVERELTALG</sequence>
<dbReference type="InterPro" id="IPR009875">
    <property type="entry name" value="PilZ_domain"/>
</dbReference>
<dbReference type="Gene3D" id="2.40.10.220">
    <property type="entry name" value="predicted glycosyltransferase like domains"/>
    <property type="match status" value="1"/>
</dbReference>
<dbReference type="GO" id="GO:0035438">
    <property type="term" value="F:cyclic-di-GMP binding"/>
    <property type="evidence" value="ECO:0007669"/>
    <property type="project" value="InterPro"/>
</dbReference>
<dbReference type="PIRSF" id="PIRSF028141">
    <property type="entry name" value="C-di-GMP_BP_PA4608"/>
    <property type="match status" value="1"/>
</dbReference>
<dbReference type="Pfam" id="PF07238">
    <property type="entry name" value="PilZ"/>
    <property type="match status" value="1"/>
</dbReference>
<dbReference type="SUPFAM" id="SSF141371">
    <property type="entry name" value="PilZ domain-like"/>
    <property type="match status" value="1"/>
</dbReference>
<name>A0A3B1ATS1_9ZZZZ</name>
<gene>
    <name evidence="2" type="ORF">MNBD_GAMMA26-1445</name>
</gene>
<proteinExistence type="predicted"/>
<reference evidence="2" key="1">
    <citation type="submission" date="2018-06" db="EMBL/GenBank/DDBJ databases">
        <authorList>
            <person name="Zhirakovskaya E."/>
        </authorList>
    </citation>
    <scope>NUCLEOTIDE SEQUENCE</scope>
</reference>
<evidence type="ECO:0000313" key="2">
    <source>
        <dbReference type="EMBL" id="VAX07172.1"/>
    </source>
</evidence>
<evidence type="ECO:0000259" key="1">
    <source>
        <dbReference type="Pfam" id="PF07238"/>
    </source>
</evidence>
<dbReference type="AlphaFoldDB" id="A0A3B1ATS1"/>
<dbReference type="EMBL" id="UOFX01000021">
    <property type="protein sequence ID" value="VAX07172.1"/>
    <property type="molecule type" value="Genomic_DNA"/>
</dbReference>
<dbReference type="InterPro" id="IPR027021">
    <property type="entry name" value="C-di-GMP_BP_PA4608"/>
</dbReference>
<protein>
    <recommendedName>
        <fullName evidence="1">PilZ domain-containing protein</fullName>
    </recommendedName>
</protein>
<accession>A0A3B1ATS1</accession>
<feature type="domain" description="PilZ" evidence="1">
    <location>
        <begin position="9"/>
        <end position="107"/>
    </location>
</feature>